<organism evidence="1 2">
    <name type="scientific">Bacillus thuringiensis subsp. darmstadiensis</name>
    <dbReference type="NCBI Taxonomy" id="132264"/>
    <lineage>
        <taxon>Bacteria</taxon>
        <taxon>Bacillati</taxon>
        <taxon>Bacillota</taxon>
        <taxon>Bacilli</taxon>
        <taxon>Bacillales</taxon>
        <taxon>Bacillaceae</taxon>
        <taxon>Bacillus</taxon>
        <taxon>Bacillus cereus group</taxon>
    </lineage>
</organism>
<dbReference type="Proteomes" id="UP000195217">
    <property type="component" value="Unassembled WGS sequence"/>
</dbReference>
<sequence length="112" mass="12088">MTPLGIIQLKDREVTVTQKIFSGEVIAGIDDYSLKAASEASTLKYEVEVSMLHFSEYFPIIGDKDLKIKGDLGLGAIGLKGSFGKETGITVLALEGFTVGSSLKFEKAEEKK</sequence>
<name>A0A9X6FX59_BACUD</name>
<gene>
    <name evidence="1" type="ORF">BK761_23955</name>
</gene>
<evidence type="ECO:0000313" key="2">
    <source>
        <dbReference type="Proteomes" id="UP000195217"/>
    </source>
</evidence>
<evidence type="ECO:0000313" key="1">
    <source>
        <dbReference type="EMBL" id="OTZ29289.1"/>
    </source>
</evidence>
<proteinExistence type="predicted"/>
<dbReference type="RefSeq" id="WP_000188067.1">
    <property type="nucleotide sequence ID" value="NZ_NFEA01000047.1"/>
</dbReference>
<accession>A0A9X6FX59</accession>
<dbReference type="AlphaFoldDB" id="A0A9X6FX59"/>
<protein>
    <recommendedName>
        <fullName evidence="3">Phage protein</fullName>
    </recommendedName>
</protein>
<comment type="caution">
    <text evidence="1">The sequence shown here is derived from an EMBL/GenBank/DDBJ whole genome shotgun (WGS) entry which is preliminary data.</text>
</comment>
<reference evidence="1 2" key="1">
    <citation type="submission" date="2016-10" db="EMBL/GenBank/DDBJ databases">
        <title>Comparative genomics of Bacillus thuringiensis reveals a path to pathogens against multiple invertebrate hosts.</title>
        <authorList>
            <person name="Zheng J."/>
            <person name="Gao Q."/>
            <person name="Liu H."/>
            <person name="Peng D."/>
            <person name="Ruan L."/>
            <person name="Sun M."/>
        </authorList>
    </citation>
    <scope>NUCLEOTIDE SEQUENCE [LARGE SCALE GENOMIC DNA]</scope>
    <source>
        <strain evidence="1">BGSC 4M3</strain>
    </source>
</reference>
<evidence type="ECO:0008006" key="3">
    <source>
        <dbReference type="Google" id="ProtNLM"/>
    </source>
</evidence>
<dbReference type="EMBL" id="NFEA01000047">
    <property type="protein sequence ID" value="OTZ29289.1"/>
    <property type="molecule type" value="Genomic_DNA"/>
</dbReference>